<dbReference type="InterPro" id="IPR019861">
    <property type="entry name" value="PorP/SprF_Bacteroidetes"/>
</dbReference>
<protein>
    <submittedName>
        <fullName evidence="1">Type IX secretion system membrane protein, PorP/SprF family</fullName>
    </submittedName>
</protein>
<name>A0A1I2SYC1_9BACT</name>
<dbReference type="STRING" id="435880.SAMN04487988_105124"/>
<sequence length="322" mass="36723">MNHTMGKIKLVLLAVLILTVQESYSQSRKYISQFSHFQSYFNPGLTGYEGSTVRGFVRNQWAGMEGAPKTYFFSTELDFGQLSGVEDPELMGKNAVSVNLLHDTYGAFRETELMLGYASRVRITEKHNLRLGAGINYQQIRLDGNALTAEEQNDPTLGRYLGQFTDMQVLDFNLGLALTHQNYYVSYGMHRVNGGRITSGDSFMDGYPSSKMIQAGFRERLSPNLSLITNAFYRTQKNLPDQLDINMKVLLMDRLWVGGGHRVDYATNLQFGVLTDRLRLGYVFEFPVARSYQLPGRIHEFTAIFQLFAKDERDNRDLIPIW</sequence>
<reference evidence="2" key="1">
    <citation type="submission" date="2016-10" db="EMBL/GenBank/DDBJ databases">
        <authorList>
            <person name="Varghese N."/>
            <person name="Submissions S."/>
        </authorList>
    </citation>
    <scope>NUCLEOTIDE SEQUENCE [LARGE SCALE GENOMIC DNA]</scope>
    <source>
        <strain evidence="2">DSM 19315</strain>
    </source>
</reference>
<accession>A0A1I2SYC1</accession>
<evidence type="ECO:0000313" key="1">
    <source>
        <dbReference type="EMBL" id="SFG57608.1"/>
    </source>
</evidence>
<dbReference type="Proteomes" id="UP000199642">
    <property type="component" value="Unassembled WGS sequence"/>
</dbReference>
<keyword evidence="2" id="KW-1185">Reference proteome</keyword>
<dbReference type="Pfam" id="PF11751">
    <property type="entry name" value="PorP_SprF"/>
    <property type="match status" value="1"/>
</dbReference>
<dbReference type="NCBIfam" id="TIGR03519">
    <property type="entry name" value="T9SS_PorP_fam"/>
    <property type="match status" value="1"/>
</dbReference>
<evidence type="ECO:0000313" key="2">
    <source>
        <dbReference type="Proteomes" id="UP000199642"/>
    </source>
</evidence>
<dbReference type="AlphaFoldDB" id="A0A1I2SYC1"/>
<gene>
    <name evidence="1" type="ORF">SAMN04487988_105124</name>
</gene>
<organism evidence="1 2">
    <name type="scientific">Algoriphagus hitonicola</name>
    <dbReference type="NCBI Taxonomy" id="435880"/>
    <lineage>
        <taxon>Bacteria</taxon>
        <taxon>Pseudomonadati</taxon>
        <taxon>Bacteroidota</taxon>
        <taxon>Cytophagia</taxon>
        <taxon>Cytophagales</taxon>
        <taxon>Cyclobacteriaceae</taxon>
        <taxon>Algoriphagus</taxon>
    </lineage>
</organism>
<proteinExistence type="predicted"/>
<dbReference type="EMBL" id="FOPC01000005">
    <property type="protein sequence ID" value="SFG57608.1"/>
    <property type="molecule type" value="Genomic_DNA"/>
</dbReference>
<dbReference type="RefSeq" id="WP_245752994.1">
    <property type="nucleotide sequence ID" value="NZ_FOPC01000005.1"/>
</dbReference>